<keyword evidence="9" id="KW-1185">Reference proteome</keyword>
<evidence type="ECO:0000313" key="8">
    <source>
        <dbReference type="EMBL" id="WMV32186.1"/>
    </source>
</evidence>
<evidence type="ECO:0000256" key="5">
    <source>
        <dbReference type="ARBA" id="ARBA00022801"/>
    </source>
</evidence>
<proteinExistence type="predicted"/>
<evidence type="ECO:0000256" key="2">
    <source>
        <dbReference type="ARBA" id="ARBA00022695"/>
    </source>
</evidence>
<dbReference type="SUPFAM" id="SSF56672">
    <property type="entry name" value="DNA/RNA polymerases"/>
    <property type="match status" value="1"/>
</dbReference>
<keyword evidence="4" id="KW-0255">Endonuclease</keyword>
<keyword evidence="2" id="KW-0548">Nucleotidyltransferase</keyword>
<dbReference type="GO" id="GO:0003964">
    <property type="term" value="F:RNA-directed DNA polymerase activity"/>
    <property type="evidence" value="ECO:0007669"/>
    <property type="project" value="UniProtKB-KW"/>
</dbReference>
<dbReference type="Pfam" id="PF17917">
    <property type="entry name" value="RT_RNaseH"/>
    <property type="match status" value="1"/>
</dbReference>
<evidence type="ECO:0000256" key="1">
    <source>
        <dbReference type="ARBA" id="ARBA00022679"/>
    </source>
</evidence>
<reference evidence="8" key="1">
    <citation type="submission" date="2023-08" db="EMBL/GenBank/DDBJ databases">
        <title>A de novo genome assembly of Solanum verrucosum Schlechtendal, a Mexican diploid species geographically isolated from the other diploid A-genome species in potato relatives.</title>
        <authorList>
            <person name="Hosaka K."/>
        </authorList>
    </citation>
    <scope>NUCLEOTIDE SEQUENCE</scope>
    <source>
        <tissue evidence="8">Young leaves</tissue>
    </source>
</reference>
<keyword evidence="1" id="KW-0808">Transferase</keyword>
<dbReference type="InterPro" id="IPR043502">
    <property type="entry name" value="DNA/RNA_pol_sf"/>
</dbReference>
<dbReference type="PANTHER" id="PTHR34072:SF59">
    <property type="entry name" value="CCHC-TYPE INTEGRASE"/>
    <property type="match status" value="1"/>
</dbReference>
<organism evidence="8 9">
    <name type="scientific">Solanum verrucosum</name>
    <dbReference type="NCBI Taxonomy" id="315347"/>
    <lineage>
        <taxon>Eukaryota</taxon>
        <taxon>Viridiplantae</taxon>
        <taxon>Streptophyta</taxon>
        <taxon>Embryophyta</taxon>
        <taxon>Tracheophyta</taxon>
        <taxon>Spermatophyta</taxon>
        <taxon>Magnoliopsida</taxon>
        <taxon>eudicotyledons</taxon>
        <taxon>Gunneridae</taxon>
        <taxon>Pentapetalae</taxon>
        <taxon>asterids</taxon>
        <taxon>lamiids</taxon>
        <taxon>Solanales</taxon>
        <taxon>Solanaceae</taxon>
        <taxon>Solanoideae</taxon>
        <taxon>Solaneae</taxon>
        <taxon>Solanum</taxon>
    </lineage>
</organism>
<dbReference type="AlphaFoldDB" id="A0AAF0R5C9"/>
<keyword evidence="5" id="KW-0378">Hydrolase</keyword>
<evidence type="ECO:0000256" key="4">
    <source>
        <dbReference type="ARBA" id="ARBA00022759"/>
    </source>
</evidence>
<dbReference type="PANTHER" id="PTHR34072">
    <property type="entry name" value="ENZYMATIC POLYPROTEIN-RELATED"/>
    <property type="match status" value="1"/>
</dbReference>
<name>A0AAF0R5C9_SOLVR</name>
<feature type="domain" description="Reverse transcriptase RNase H-like" evidence="7">
    <location>
        <begin position="2"/>
        <end position="57"/>
    </location>
</feature>
<dbReference type="Proteomes" id="UP001234989">
    <property type="component" value="Chromosome 6"/>
</dbReference>
<evidence type="ECO:0000256" key="3">
    <source>
        <dbReference type="ARBA" id="ARBA00022722"/>
    </source>
</evidence>
<dbReference type="GO" id="GO:0004519">
    <property type="term" value="F:endonuclease activity"/>
    <property type="evidence" value="ECO:0007669"/>
    <property type="project" value="UniProtKB-KW"/>
</dbReference>
<evidence type="ECO:0000256" key="6">
    <source>
        <dbReference type="ARBA" id="ARBA00022918"/>
    </source>
</evidence>
<dbReference type="InterPro" id="IPR041373">
    <property type="entry name" value="RT_RNaseH"/>
</dbReference>
<keyword evidence="3" id="KW-0540">Nuclease</keyword>
<keyword evidence="6" id="KW-0695">RNA-directed DNA polymerase</keyword>
<accession>A0AAF0R5C9</accession>
<dbReference type="EMBL" id="CP133617">
    <property type="protein sequence ID" value="WMV32186.1"/>
    <property type="molecule type" value="Genomic_DNA"/>
</dbReference>
<sequence length="88" mass="10888">MYDLKVVTMVFVLKLWRHYLFRVHCEFFTDHYRLKYLFSQPNLNMRQHRWLKLLKYYDITIFYHSDKANMVSDALSWKSPSMGRLAFS</sequence>
<evidence type="ECO:0000313" key="9">
    <source>
        <dbReference type="Proteomes" id="UP001234989"/>
    </source>
</evidence>
<gene>
    <name evidence="8" type="ORF">MTR67_025571</name>
</gene>
<dbReference type="GO" id="GO:0016787">
    <property type="term" value="F:hydrolase activity"/>
    <property type="evidence" value="ECO:0007669"/>
    <property type="project" value="UniProtKB-KW"/>
</dbReference>
<evidence type="ECO:0000259" key="7">
    <source>
        <dbReference type="Pfam" id="PF17917"/>
    </source>
</evidence>
<protein>
    <recommendedName>
        <fullName evidence="7">Reverse transcriptase RNase H-like domain-containing protein</fullName>
    </recommendedName>
</protein>